<accession>C3ZN82</accession>
<dbReference type="EMBL" id="GG666649">
    <property type="protein sequence ID" value="EEN46045.1"/>
    <property type="molecule type" value="Genomic_DNA"/>
</dbReference>
<organism>
    <name type="scientific">Branchiostoma floridae</name>
    <name type="common">Florida lancelet</name>
    <name type="synonym">Amphioxus</name>
    <dbReference type="NCBI Taxonomy" id="7739"/>
    <lineage>
        <taxon>Eukaryota</taxon>
        <taxon>Metazoa</taxon>
        <taxon>Chordata</taxon>
        <taxon>Cephalochordata</taxon>
        <taxon>Leptocardii</taxon>
        <taxon>Amphioxiformes</taxon>
        <taxon>Branchiostomatidae</taxon>
        <taxon>Branchiostoma</taxon>
    </lineage>
</organism>
<evidence type="ECO:0000256" key="1">
    <source>
        <dbReference type="SAM" id="MobiDB-lite"/>
    </source>
</evidence>
<reference evidence="3" key="1">
    <citation type="journal article" date="2008" name="Nature">
        <title>The amphioxus genome and the evolution of the chordate karyotype.</title>
        <authorList>
            <consortium name="US DOE Joint Genome Institute (JGI-PGF)"/>
            <person name="Putnam N.H."/>
            <person name="Butts T."/>
            <person name="Ferrier D.E.K."/>
            <person name="Furlong R.F."/>
            <person name="Hellsten U."/>
            <person name="Kawashima T."/>
            <person name="Robinson-Rechavi M."/>
            <person name="Shoguchi E."/>
            <person name="Terry A."/>
            <person name="Yu J.-K."/>
            <person name="Benito-Gutierrez E.L."/>
            <person name="Dubchak I."/>
            <person name="Garcia-Fernandez J."/>
            <person name="Gibson-Brown J.J."/>
            <person name="Grigoriev I.V."/>
            <person name="Horton A.C."/>
            <person name="de Jong P.J."/>
            <person name="Jurka J."/>
            <person name="Kapitonov V.V."/>
            <person name="Kohara Y."/>
            <person name="Kuroki Y."/>
            <person name="Lindquist E."/>
            <person name="Lucas S."/>
            <person name="Osoegawa K."/>
            <person name="Pennacchio L.A."/>
            <person name="Salamov A.A."/>
            <person name="Satou Y."/>
            <person name="Sauka-Spengler T."/>
            <person name="Schmutz J."/>
            <person name="Shin-I T."/>
            <person name="Toyoda A."/>
            <person name="Bronner-Fraser M."/>
            <person name="Fujiyama A."/>
            <person name="Holland L.Z."/>
            <person name="Holland P.W.H."/>
            <person name="Satoh N."/>
            <person name="Rokhsar D.S."/>
        </authorList>
    </citation>
    <scope>NUCLEOTIDE SEQUENCE [LARGE SCALE GENOMIC DNA]</scope>
    <source>
        <strain evidence="3">S238N-H82</strain>
        <tissue evidence="3">Testes</tissue>
    </source>
</reference>
<dbReference type="Pfam" id="PF20231">
    <property type="entry name" value="DUF6589"/>
    <property type="match status" value="1"/>
</dbReference>
<evidence type="ECO:0000313" key="3">
    <source>
        <dbReference type="EMBL" id="EEN46045.1"/>
    </source>
</evidence>
<proteinExistence type="predicted"/>
<feature type="compositionally biased region" description="Polar residues" evidence="1">
    <location>
        <begin position="139"/>
        <end position="157"/>
    </location>
</feature>
<gene>
    <name evidence="3" type="ORF">BRAFLDRAFT_81652</name>
</gene>
<name>C3ZN82_BRAFL</name>
<feature type="compositionally biased region" description="Basic and acidic residues" evidence="1">
    <location>
        <begin position="395"/>
        <end position="624"/>
    </location>
</feature>
<feature type="region of interest" description="Disordered" evidence="1">
    <location>
        <begin position="119"/>
        <end position="157"/>
    </location>
</feature>
<protein>
    <recommendedName>
        <fullName evidence="2">DUF6589 domain-containing protein</fullName>
    </recommendedName>
</protein>
<feature type="compositionally biased region" description="Basic and acidic residues" evidence="1">
    <location>
        <begin position="1039"/>
        <end position="1051"/>
    </location>
</feature>
<dbReference type="AlphaFoldDB" id="C3ZN82"/>
<dbReference type="InParanoid" id="C3ZN82"/>
<dbReference type="InterPro" id="IPR046496">
    <property type="entry name" value="DUF6589"/>
</dbReference>
<evidence type="ECO:0000259" key="2">
    <source>
        <dbReference type="Pfam" id="PF20231"/>
    </source>
</evidence>
<feature type="region of interest" description="Disordered" evidence="1">
    <location>
        <begin position="395"/>
        <end position="657"/>
    </location>
</feature>
<feature type="region of interest" description="Disordered" evidence="1">
    <location>
        <begin position="1025"/>
        <end position="1051"/>
    </location>
</feature>
<sequence length="1271" mass="142946">MAGVTPRKECEEIVLDGIPPDKCVNCGRKFEGAMGRNKRDVFGTDSVLESSGFTPKLAIESLTGLEISRVSQQRAVHICGDCFSPVRSFGAAQKKSKETTKKFKEAGKGGFLCPRVKRGHNASQVSASPTAKKPRKLFSPQTSPRKTTQKSSAQLTGAGTATIKVSIGGKNDRKLGPQVANIVRPLLKSNFSTVANTVCGHEKIRPYIILNILSDINKEAKNLCQTSNPSILRSCDSESLPNINTSSIAAEIQQRAPLISRVLTVIANPANETVKTRVTKSSNLSPKTTIKRTKKRKITLLASKKRRMKQEGRRRPMMVTAATCLLYARNRTMSALQAIQGLGLFKCHASKVLYQRMNTCGLSVSHKKILQTVDKLSAHYDREVLVWKKRLERGADRSEDTHMRSEGGEREGDRSEDTHMRSEGGERDADRSEDVHMRSEGGEREGDRSEDTHMRSEGGERDADRSEDTHMRSEGGEREGDRSEDTHMRSEGGEREGDRSEDTHMRSEGGERDADRSEDTHMRSEGGEREGDRSEDTHMRSEGGEREGDRSEDTHMRSEGGERDADRSEDTHMRSEGGEREGDRSEDTHMRSEGGERDGDRSEDVHMRSEGGGREGVRSEEVHMSEAGGRVGGRRQAGNSSDALPLHKNSGDSSGPGISFTFDNVDICQRVRHKTSQNSNIDHHFVHAYASLDRVNVQDLPDDQPIADILTVPLQEFLPSKEDRSSMREDMVTIASRKVVENMPFFNKYFKDCVTEHIPHMYSEQAKLKSHVVPLGILEKNETKHEDMIAILEEYQKYVPHGMKLPLEGDGLSNMRGVESQDARADGATAADRLEGLELVTAEWHAHVTALQDVYNAYYDPRSATEKGTLFQLRNRFDRRNVTKSTKDSFNPNREFLNFVSSGYLILAVMESLDMSNMKGRPSLAPRGIETDTRERRSSYLRTVVAKVIDQHILPTFNTHAIVSDIETRQAAVGGADVPEGRVPCGFPGCPKNYARDGVCLRRHREQCVWSRVEVLGQGGEEVFEERDGENMPSTDNQTEAHTEDVQMSESSKKEDFKYNYNCSVLREGLFDMVKKDSVNEGDGSRILRNWKFDMIQYYQNKHTHYKDLAFRYISQHKALLTPRLSASILHNKTINTHGLPGKNIPKDLHMEFLNKKVKEGLSRLGPNMTSKTIAREGRSLKILQDVLDTFDTDLVSYRGIGKHTVPNMQEEIHMLVEEMKTEQPFVVIPGRLYRTFPTCMQSRHHNIDMKKMTAWMIGQKEKLGRRQRLV</sequence>
<feature type="domain" description="DUF6589" evidence="2">
    <location>
        <begin position="715"/>
        <end position="1200"/>
    </location>
</feature>